<dbReference type="SUPFAM" id="SSF54285">
    <property type="entry name" value="MoaD/ThiS"/>
    <property type="match status" value="1"/>
</dbReference>
<gene>
    <name evidence="1" type="primary">thiS</name>
</gene>
<dbReference type="CDD" id="cd00565">
    <property type="entry name" value="Ubl_ThiS"/>
    <property type="match status" value="1"/>
</dbReference>
<name>A0A1Z1MTY9_9FLOR</name>
<dbReference type="AlphaFoldDB" id="A0A1Z1MTY9"/>
<geneLocation type="chloroplast" evidence="1"/>
<proteinExistence type="predicted"/>
<dbReference type="InterPro" id="IPR012675">
    <property type="entry name" value="Beta-grasp_dom_sf"/>
</dbReference>
<dbReference type="InterPro" id="IPR003749">
    <property type="entry name" value="ThiS/MoaD-like"/>
</dbReference>
<reference evidence="1" key="1">
    <citation type="journal article" date="2017" name="J. Phycol.">
        <title>Analysis of chloroplast genomes and a supermatrix inform reclassification of the Rhodomelaceae (Rhodophyta).</title>
        <authorList>
            <person name="Diaz-Tapia P."/>
            <person name="Maggs C.A."/>
            <person name="West J.A."/>
            <person name="Verbruggen H."/>
        </authorList>
    </citation>
    <scope>NUCLEOTIDE SEQUENCE</scope>
    <source>
        <strain evidence="1">PD1760</strain>
    </source>
</reference>
<protein>
    <submittedName>
        <fullName evidence="1">Thiamin biosynthesis protein S</fullName>
    </submittedName>
</protein>
<dbReference type="InterPro" id="IPR016155">
    <property type="entry name" value="Mopterin_synth/thiamin_S_b"/>
</dbReference>
<dbReference type="InterPro" id="IPR010035">
    <property type="entry name" value="Thi_S"/>
</dbReference>
<dbReference type="Pfam" id="PF02597">
    <property type="entry name" value="ThiS"/>
    <property type="match status" value="1"/>
</dbReference>
<organism evidence="1">
    <name type="scientific">Polysiphonia sp</name>
    <dbReference type="NCBI Taxonomy" id="1967842"/>
    <lineage>
        <taxon>Eukaryota</taxon>
        <taxon>Rhodophyta</taxon>
        <taxon>Florideophyceae</taxon>
        <taxon>Rhodymeniophycidae</taxon>
        <taxon>Ceramiales</taxon>
        <taxon>Rhodomelaceae</taxon>
        <taxon>Polysiphonioideae</taxon>
        <taxon>Polysiphonia</taxon>
    </lineage>
</organism>
<keyword evidence="1" id="KW-0150">Chloroplast</keyword>
<evidence type="ECO:0000313" key="1">
    <source>
        <dbReference type="EMBL" id="ARW69416.1"/>
    </source>
</evidence>
<dbReference type="PANTHER" id="PTHR34472:SF1">
    <property type="entry name" value="SULFUR CARRIER PROTEIN THIS"/>
    <property type="match status" value="1"/>
</dbReference>
<accession>A0A1Z1MTY9</accession>
<keyword evidence="1" id="KW-0934">Plastid</keyword>
<dbReference type="NCBIfam" id="TIGR01683">
    <property type="entry name" value="thiS"/>
    <property type="match status" value="1"/>
</dbReference>
<sequence length="70" mass="8114">MKKYFTVFINGDPFNCDSSISLFELLRYLNVNIDNVIIEYNNIIVHKTQFNDLYFKSNDFIEIISVVGGG</sequence>
<dbReference type="Gene3D" id="3.10.20.30">
    <property type="match status" value="1"/>
</dbReference>
<dbReference type="EMBL" id="MF101456">
    <property type="protein sequence ID" value="ARW69416.1"/>
    <property type="molecule type" value="Genomic_DNA"/>
</dbReference>
<dbReference type="PANTHER" id="PTHR34472">
    <property type="entry name" value="SULFUR CARRIER PROTEIN THIS"/>
    <property type="match status" value="1"/>
</dbReference>